<dbReference type="GO" id="GO:0005886">
    <property type="term" value="C:plasma membrane"/>
    <property type="evidence" value="ECO:0007669"/>
    <property type="project" value="TreeGrafter"/>
</dbReference>
<dbReference type="GO" id="GO:0006508">
    <property type="term" value="P:proteolysis"/>
    <property type="evidence" value="ECO:0007669"/>
    <property type="project" value="InterPro"/>
</dbReference>
<evidence type="ECO:0000259" key="5">
    <source>
        <dbReference type="PROSITE" id="PS50215"/>
    </source>
</evidence>
<dbReference type="OrthoDB" id="9835034at2759"/>
<dbReference type="GeneID" id="102832083"/>
<dbReference type="PANTHER" id="PTHR11905">
    <property type="entry name" value="ADAM A DISINTEGRIN AND METALLOPROTEASE DOMAIN"/>
    <property type="match status" value="1"/>
</dbReference>
<keyword evidence="6" id="KW-1185">Reference proteome</keyword>
<feature type="disulfide bond" evidence="4">
    <location>
        <begin position="359"/>
        <end position="364"/>
    </location>
</feature>
<keyword evidence="2" id="KW-0472">Membrane</keyword>
<dbReference type="Gene3D" id="3.40.390.10">
    <property type="entry name" value="Collagenase (Catalytic Domain)"/>
    <property type="match status" value="1"/>
</dbReference>
<sequence>MSAESPSTFILKARAHPHHMLSPTKIHIGMREETPPLDLGGMGVWLTQVNASTYVTLENFFNYFSSIRLDQQFDISPINFNISLLYRNFLSHNFRVYDYNYSDTMQPLIQKFQNLCNYQGHIEGFPNSMVTISTCTGLRGLIQFENVSYGIEPLETSVTFEHMIYPVKNKNANYSLYIKKDNVSSQLYHKIPKAQLQSDNNASYTRYLEIHVVVEKNLCEHMGADTAIITQRIFQVIGLVSAMFTPFNVKLVLSSLELWRDGNKISISGEVNELLQRFLNWKNTYLVLRPHDVAFLLIYRKKSSYVGATLKGMMCDRKNSGSVALYSGSITLEAFAVIITQLLSLSMGISFDDINKCQCSGSACIMSPEAVHYSGMKIFSSCSMDDFIHFISKQNSQCLQNQPHLDPSYRTTFCGNKHLEDGEQCDCGEQKEKYVGYQRMNVISLNIAMGPPIFVRRTSIFIMATDATRINGSVWKENVGMELGFVKISMDKVLYMVLRPVLKKLILGVIDLETVA</sequence>
<feature type="domain" description="Peptidase M12B" evidence="5">
    <location>
        <begin position="206"/>
        <end position="403"/>
    </location>
</feature>
<name>A0A9B0TA70_CHRAS</name>
<dbReference type="Proteomes" id="UP000504623">
    <property type="component" value="Unplaced"/>
</dbReference>
<dbReference type="GO" id="GO:0007339">
    <property type="term" value="P:binding of sperm to zona pellucida"/>
    <property type="evidence" value="ECO:0007669"/>
    <property type="project" value="TreeGrafter"/>
</dbReference>
<dbReference type="InterPro" id="IPR001590">
    <property type="entry name" value="Peptidase_M12B"/>
</dbReference>
<dbReference type="InterPro" id="IPR024079">
    <property type="entry name" value="MetalloPept_cat_dom_sf"/>
</dbReference>
<evidence type="ECO:0000313" key="7">
    <source>
        <dbReference type="RefSeq" id="XP_006860051.1"/>
    </source>
</evidence>
<dbReference type="PROSITE" id="PS50215">
    <property type="entry name" value="ADAM_MEPRO"/>
    <property type="match status" value="1"/>
</dbReference>
<dbReference type="RefSeq" id="XP_006860051.1">
    <property type="nucleotide sequence ID" value="XM_006859989.1"/>
</dbReference>
<keyword evidence="2" id="KW-0812">Transmembrane</keyword>
<evidence type="ECO:0000256" key="2">
    <source>
        <dbReference type="ARBA" id="ARBA00022989"/>
    </source>
</evidence>
<comment type="subcellular location">
    <subcellularLocation>
        <location evidence="1">Membrane</location>
        <topology evidence="1">Single-pass type I membrane protein</topology>
    </subcellularLocation>
</comment>
<evidence type="ECO:0000256" key="4">
    <source>
        <dbReference type="PROSITE-ProRule" id="PRU00276"/>
    </source>
</evidence>
<protein>
    <submittedName>
        <fullName evidence="7">Disintegrin and metalloproteinase domain-containing protein 2-like</fullName>
    </submittedName>
</protein>
<dbReference type="GO" id="GO:0007155">
    <property type="term" value="P:cell adhesion"/>
    <property type="evidence" value="ECO:0007669"/>
    <property type="project" value="TreeGrafter"/>
</dbReference>
<dbReference type="AlphaFoldDB" id="A0A9B0TA70"/>
<dbReference type="Pfam" id="PF01421">
    <property type="entry name" value="Reprolysin"/>
    <property type="match status" value="1"/>
</dbReference>
<dbReference type="CDD" id="cd04269">
    <property type="entry name" value="ZnMc_adamalysin_II_like"/>
    <property type="match status" value="1"/>
</dbReference>
<dbReference type="GO" id="GO:0008584">
    <property type="term" value="P:male gonad development"/>
    <property type="evidence" value="ECO:0007669"/>
    <property type="project" value="TreeGrafter"/>
</dbReference>
<gene>
    <name evidence="7" type="primary">LOC102832083</name>
</gene>
<dbReference type="PANTHER" id="PTHR11905:SF108">
    <property type="entry name" value="DISINTEGRIN AND METALLOPROTEINASE DOMAIN-CONTAINING PROTEIN 2"/>
    <property type="match status" value="1"/>
</dbReference>
<reference evidence="7" key="1">
    <citation type="submission" date="2025-08" db="UniProtKB">
        <authorList>
            <consortium name="RefSeq"/>
        </authorList>
    </citation>
    <scope>IDENTIFICATION</scope>
    <source>
        <tissue evidence="7">Spleen</tissue>
    </source>
</reference>
<accession>A0A9B0TA70</accession>
<proteinExistence type="predicted"/>
<dbReference type="InterPro" id="IPR034027">
    <property type="entry name" value="Reprolysin_adamalysin"/>
</dbReference>
<keyword evidence="3 4" id="KW-1015">Disulfide bond</keyword>
<organism evidence="6 7">
    <name type="scientific">Chrysochloris asiatica</name>
    <name type="common">Cape golden mole</name>
    <dbReference type="NCBI Taxonomy" id="185453"/>
    <lineage>
        <taxon>Eukaryota</taxon>
        <taxon>Metazoa</taxon>
        <taxon>Chordata</taxon>
        <taxon>Craniata</taxon>
        <taxon>Vertebrata</taxon>
        <taxon>Euteleostomi</taxon>
        <taxon>Mammalia</taxon>
        <taxon>Eutheria</taxon>
        <taxon>Afrotheria</taxon>
        <taxon>Chrysochloridae</taxon>
        <taxon>Chrysochlorinae</taxon>
        <taxon>Chrysochloris</taxon>
    </lineage>
</organism>
<dbReference type="GO" id="GO:0004222">
    <property type="term" value="F:metalloendopeptidase activity"/>
    <property type="evidence" value="ECO:0007669"/>
    <property type="project" value="InterPro"/>
</dbReference>
<evidence type="ECO:0000256" key="3">
    <source>
        <dbReference type="ARBA" id="ARBA00023157"/>
    </source>
</evidence>
<comment type="caution">
    <text evidence="4">Lacks conserved residue(s) required for the propagation of feature annotation.</text>
</comment>
<keyword evidence="2" id="KW-1133">Transmembrane helix</keyword>
<evidence type="ECO:0000313" key="6">
    <source>
        <dbReference type="Proteomes" id="UP000504623"/>
    </source>
</evidence>
<evidence type="ECO:0000256" key="1">
    <source>
        <dbReference type="ARBA" id="ARBA00004479"/>
    </source>
</evidence>
<dbReference type="SUPFAM" id="SSF55486">
    <property type="entry name" value="Metalloproteases ('zincins'), catalytic domain"/>
    <property type="match status" value="1"/>
</dbReference>